<feature type="signal peptide" evidence="1">
    <location>
        <begin position="1"/>
        <end position="21"/>
    </location>
</feature>
<comment type="caution">
    <text evidence="2">The sequence shown here is derived from an EMBL/GenBank/DDBJ whole genome shotgun (WGS) entry which is preliminary data.</text>
</comment>
<reference evidence="3" key="1">
    <citation type="journal article" date="2019" name="Int. J. Syst. Evol. Microbiol.">
        <title>The Global Catalogue of Microorganisms (GCM) 10K type strain sequencing project: providing services to taxonomists for standard genome sequencing and annotation.</title>
        <authorList>
            <consortium name="The Broad Institute Genomics Platform"/>
            <consortium name="The Broad Institute Genome Sequencing Center for Infectious Disease"/>
            <person name="Wu L."/>
            <person name="Ma J."/>
        </authorList>
    </citation>
    <scope>NUCLEOTIDE SEQUENCE [LARGE SCALE GENOMIC DNA]</scope>
    <source>
        <strain evidence="3">CGMCC 1.12766</strain>
    </source>
</reference>
<dbReference type="Proteomes" id="UP000648722">
    <property type="component" value="Unassembled WGS sequence"/>
</dbReference>
<sequence>MKRILLSSIMVTALAGAAAHAQLPDVTGQVTGAVEQSTRLGVDATERNVAIDQRTGLALDTRLTGELEQALSRHDRAGASAALQSRLDTETRAYVRADTPPPPRARVSARASTRAQYAPVRVYTRDGYYVGHVHRTRRSSGQHYVVIRPEGSSQTHAVLASNAAFDAGANAVVLAATQAELGSQLNVNR</sequence>
<evidence type="ECO:0000256" key="1">
    <source>
        <dbReference type="SAM" id="SignalP"/>
    </source>
</evidence>
<keyword evidence="1" id="KW-0732">Signal</keyword>
<organism evidence="2 3">
    <name type="scientific">Glycocaulis albus</name>
    <dbReference type="NCBI Taxonomy" id="1382801"/>
    <lineage>
        <taxon>Bacteria</taxon>
        <taxon>Pseudomonadati</taxon>
        <taxon>Pseudomonadota</taxon>
        <taxon>Alphaproteobacteria</taxon>
        <taxon>Maricaulales</taxon>
        <taxon>Maricaulaceae</taxon>
        <taxon>Glycocaulis</taxon>
    </lineage>
</organism>
<dbReference type="RefSeq" id="WP_188451209.1">
    <property type="nucleotide sequence ID" value="NZ_BMFS01000002.1"/>
</dbReference>
<protein>
    <submittedName>
        <fullName evidence="2">Uncharacterized protein</fullName>
    </submittedName>
</protein>
<name>A0ABQ1XIF8_9PROT</name>
<keyword evidence="3" id="KW-1185">Reference proteome</keyword>
<feature type="chain" id="PRO_5046849233" evidence="1">
    <location>
        <begin position="22"/>
        <end position="189"/>
    </location>
</feature>
<gene>
    <name evidence="2" type="ORF">GCM10007420_07510</name>
</gene>
<evidence type="ECO:0000313" key="3">
    <source>
        <dbReference type="Proteomes" id="UP000648722"/>
    </source>
</evidence>
<accession>A0ABQ1XIF8</accession>
<dbReference type="EMBL" id="BMFS01000002">
    <property type="protein sequence ID" value="GGG94468.1"/>
    <property type="molecule type" value="Genomic_DNA"/>
</dbReference>
<proteinExistence type="predicted"/>
<evidence type="ECO:0000313" key="2">
    <source>
        <dbReference type="EMBL" id="GGG94468.1"/>
    </source>
</evidence>